<feature type="compositionally biased region" description="Low complexity" evidence="2">
    <location>
        <begin position="92"/>
        <end position="107"/>
    </location>
</feature>
<keyword evidence="6" id="KW-1185">Reference proteome</keyword>
<comment type="caution">
    <text evidence="5">The sequence shown here is derived from an EMBL/GenBank/DDBJ whole genome shotgun (WGS) entry which is preliminary data.</text>
</comment>
<feature type="region of interest" description="Disordered" evidence="2">
    <location>
        <begin position="87"/>
        <end position="191"/>
    </location>
</feature>
<sequence length="296" mass="30370">MFSTLVVALSALSVVSARAVYPRATPPAGWATDYLEPYDNYHCRYLAIQCQYQHNTQFFTDCCHPLLATQDISSRPAQCQLPANVTCEDGRPSSSGSSSAPVPSPTSSDDDGCGDDEPTSTPNFGGVPTASSSSAPAPTTSSVWTPPPSSSSSPAWTPAPSSTSSSPAWTPAPSSTSSAQPSPTSGGGDSGTNSGGFATYFYQNGDAGACGTVHSDSDFIAAIDQDRYGNSGATSSLCGQQVQITNTDNGNQVTVTIADDCPTCTNGNSIDLSVGAFQALDALSVGEVPITWTFLN</sequence>
<accession>A0A5M3N166</accession>
<feature type="compositionally biased region" description="Low complexity" evidence="2">
    <location>
        <begin position="128"/>
        <end position="184"/>
    </location>
</feature>
<dbReference type="OMA" id="SPLCGKQ"/>
<dbReference type="OrthoDB" id="406505at2759"/>
<dbReference type="KEGG" id="cput:CONPUDRAFT_87634"/>
<evidence type="ECO:0000313" key="5">
    <source>
        <dbReference type="EMBL" id="EIW85139.1"/>
    </source>
</evidence>
<organism evidence="5 6">
    <name type="scientific">Coniophora puteana (strain RWD-64-598)</name>
    <name type="common">Brown rot fungus</name>
    <dbReference type="NCBI Taxonomy" id="741705"/>
    <lineage>
        <taxon>Eukaryota</taxon>
        <taxon>Fungi</taxon>
        <taxon>Dikarya</taxon>
        <taxon>Basidiomycota</taxon>
        <taxon>Agaricomycotina</taxon>
        <taxon>Agaricomycetes</taxon>
        <taxon>Agaricomycetidae</taxon>
        <taxon>Boletales</taxon>
        <taxon>Coniophorineae</taxon>
        <taxon>Coniophoraceae</taxon>
        <taxon>Coniophora</taxon>
    </lineage>
</organism>
<keyword evidence="1 3" id="KW-0732">Signal</keyword>
<protein>
    <submittedName>
        <fullName evidence="5">Plant expansin</fullName>
    </submittedName>
</protein>
<gene>
    <name evidence="5" type="ORF">CONPUDRAFT_87634</name>
</gene>
<dbReference type="Proteomes" id="UP000053558">
    <property type="component" value="Unassembled WGS sequence"/>
</dbReference>
<dbReference type="InterPro" id="IPR036908">
    <property type="entry name" value="RlpA-like_sf"/>
</dbReference>
<dbReference type="PANTHER" id="PTHR31836">
    <property type="match status" value="1"/>
</dbReference>
<dbReference type="CDD" id="cd22191">
    <property type="entry name" value="DPBB_RlpA_EXP_N-like"/>
    <property type="match status" value="1"/>
</dbReference>
<dbReference type="Pfam" id="PF03330">
    <property type="entry name" value="DPBB_1"/>
    <property type="match status" value="1"/>
</dbReference>
<feature type="signal peptide" evidence="3">
    <location>
        <begin position="1"/>
        <end position="17"/>
    </location>
</feature>
<feature type="compositionally biased region" description="Acidic residues" evidence="2">
    <location>
        <begin position="108"/>
        <end position="118"/>
    </location>
</feature>
<evidence type="ECO:0000256" key="3">
    <source>
        <dbReference type="SAM" id="SignalP"/>
    </source>
</evidence>
<dbReference type="InterPro" id="IPR009009">
    <property type="entry name" value="RlpA-like_DPBB"/>
</dbReference>
<evidence type="ECO:0000256" key="2">
    <source>
        <dbReference type="SAM" id="MobiDB-lite"/>
    </source>
</evidence>
<dbReference type="SUPFAM" id="SSF50685">
    <property type="entry name" value="Barwin-like endoglucanases"/>
    <property type="match status" value="1"/>
</dbReference>
<dbReference type="EMBL" id="JH711574">
    <property type="protein sequence ID" value="EIW85139.1"/>
    <property type="molecule type" value="Genomic_DNA"/>
</dbReference>
<name>A0A5M3N166_CONPW</name>
<dbReference type="PANTHER" id="PTHR31836:SF24">
    <property type="entry name" value="RLPA-LIKE PROTEIN DOUBLE-PSI BETA-BARREL DOMAIN-CONTAINING PROTEIN"/>
    <property type="match status" value="1"/>
</dbReference>
<dbReference type="Gene3D" id="2.40.40.10">
    <property type="entry name" value="RlpA-like domain"/>
    <property type="match status" value="1"/>
</dbReference>
<evidence type="ECO:0000259" key="4">
    <source>
        <dbReference type="Pfam" id="PF03330"/>
    </source>
</evidence>
<feature type="chain" id="PRO_5024377649" evidence="3">
    <location>
        <begin position="18"/>
        <end position="296"/>
    </location>
</feature>
<feature type="domain" description="RlpA-like protein double-psi beta-barrel" evidence="4">
    <location>
        <begin position="196"/>
        <end position="291"/>
    </location>
</feature>
<dbReference type="GeneID" id="19211196"/>
<proteinExistence type="predicted"/>
<dbReference type="InterPro" id="IPR051477">
    <property type="entry name" value="Expansin_CellWall"/>
</dbReference>
<dbReference type="AlphaFoldDB" id="A0A5M3N166"/>
<reference evidence="6" key="1">
    <citation type="journal article" date="2012" name="Science">
        <title>The Paleozoic origin of enzymatic lignin decomposition reconstructed from 31 fungal genomes.</title>
        <authorList>
            <person name="Floudas D."/>
            <person name="Binder M."/>
            <person name="Riley R."/>
            <person name="Barry K."/>
            <person name="Blanchette R.A."/>
            <person name="Henrissat B."/>
            <person name="Martinez A.T."/>
            <person name="Otillar R."/>
            <person name="Spatafora J.W."/>
            <person name="Yadav J.S."/>
            <person name="Aerts A."/>
            <person name="Benoit I."/>
            <person name="Boyd A."/>
            <person name="Carlson A."/>
            <person name="Copeland A."/>
            <person name="Coutinho P.M."/>
            <person name="de Vries R.P."/>
            <person name="Ferreira P."/>
            <person name="Findley K."/>
            <person name="Foster B."/>
            <person name="Gaskell J."/>
            <person name="Glotzer D."/>
            <person name="Gorecki P."/>
            <person name="Heitman J."/>
            <person name="Hesse C."/>
            <person name="Hori C."/>
            <person name="Igarashi K."/>
            <person name="Jurgens J.A."/>
            <person name="Kallen N."/>
            <person name="Kersten P."/>
            <person name="Kohler A."/>
            <person name="Kuees U."/>
            <person name="Kumar T.K.A."/>
            <person name="Kuo A."/>
            <person name="LaButti K."/>
            <person name="Larrondo L.F."/>
            <person name="Lindquist E."/>
            <person name="Ling A."/>
            <person name="Lombard V."/>
            <person name="Lucas S."/>
            <person name="Lundell T."/>
            <person name="Martin R."/>
            <person name="McLaughlin D.J."/>
            <person name="Morgenstern I."/>
            <person name="Morin E."/>
            <person name="Murat C."/>
            <person name="Nagy L.G."/>
            <person name="Nolan M."/>
            <person name="Ohm R.A."/>
            <person name="Patyshakuliyeva A."/>
            <person name="Rokas A."/>
            <person name="Ruiz-Duenas F.J."/>
            <person name="Sabat G."/>
            <person name="Salamov A."/>
            <person name="Samejima M."/>
            <person name="Schmutz J."/>
            <person name="Slot J.C."/>
            <person name="St John F."/>
            <person name="Stenlid J."/>
            <person name="Sun H."/>
            <person name="Sun S."/>
            <person name="Syed K."/>
            <person name="Tsang A."/>
            <person name="Wiebenga A."/>
            <person name="Young D."/>
            <person name="Pisabarro A."/>
            <person name="Eastwood D.C."/>
            <person name="Martin F."/>
            <person name="Cullen D."/>
            <person name="Grigoriev I.V."/>
            <person name="Hibbett D.S."/>
        </authorList>
    </citation>
    <scope>NUCLEOTIDE SEQUENCE [LARGE SCALE GENOMIC DNA]</scope>
    <source>
        <strain evidence="6">RWD-64-598 SS2</strain>
    </source>
</reference>
<dbReference type="RefSeq" id="XP_007764718.1">
    <property type="nucleotide sequence ID" value="XM_007766528.1"/>
</dbReference>
<evidence type="ECO:0000256" key="1">
    <source>
        <dbReference type="ARBA" id="ARBA00022729"/>
    </source>
</evidence>
<evidence type="ECO:0000313" key="6">
    <source>
        <dbReference type="Proteomes" id="UP000053558"/>
    </source>
</evidence>